<dbReference type="InterPro" id="IPR045729">
    <property type="entry name" value="DUF6083"/>
</dbReference>
<dbReference type="EMBL" id="LJGW01000231">
    <property type="protein sequence ID" value="OEV11325.1"/>
    <property type="molecule type" value="Genomic_DNA"/>
</dbReference>
<dbReference type="AlphaFoldDB" id="A0A1E7L549"/>
<sequence>MVMEVHRTNQSRLLRKQARGECAYCGTPVEWYDRYDARRIPLSPELPAAQIPERYQWHISRGVAYPGVDPRAPRYCRVPHPAMCPALEHADLPPELGDVVAVLAVRMRKRIDSGFVPTLPPAPGDDQERDGDEGKPSRRPGPTAPERVRHTVHYTGSLRLGPGPLEDLQCTAAREDGARCPNPVFVTGEGRWELLDLPHLPGRRGQMILSASNGKMWVWSLTTLDFPAAARWLRQRCPAHDDHTAAFCRPEWEDFHPLRHSDFIVARKPEGYEPAPGDGPTIHDGPRTLRQCAQTGCHNTTPAAVPDGWLCWQCRKRLNRRTGARRPQRRPGPPA</sequence>
<name>A0A1E7L549_9ACTN</name>
<accession>A0A1E7L549</accession>
<protein>
    <submittedName>
        <fullName evidence="2">Uncharacterized protein</fullName>
    </submittedName>
</protein>
<proteinExistence type="predicted"/>
<evidence type="ECO:0000313" key="2">
    <source>
        <dbReference type="EMBL" id="OEV11325.1"/>
    </source>
</evidence>
<gene>
    <name evidence="2" type="ORF">AN218_13305</name>
</gene>
<feature type="region of interest" description="Disordered" evidence="1">
    <location>
        <begin position="114"/>
        <end position="148"/>
    </location>
</feature>
<organism evidence="2 3">
    <name type="scientific">Streptomyces nanshensis</name>
    <dbReference type="NCBI Taxonomy" id="518642"/>
    <lineage>
        <taxon>Bacteria</taxon>
        <taxon>Bacillati</taxon>
        <taxon>Actinomycetota</taxon>
        <taxon>Actinomycetes</taxon>
        <taxon>Kitasatosporales</taxon>
        <taxon>Streptomycetaceae</taxon>
        <taxon>Streptomyces</taxon>
    </lineage>
</organism>
<dbReference type="Proteomes" id="UP000176005">
    <property type="component" value="Unassembled WGS sequence"/>
</dbReference>
<keyword evidence="3" id="KW-1185">Reference proteome</keyword>
<reference evidence="2 3" key="1">
    <citation type="journal article" date="2016" name="Front. Microbiol.">
        <title>Comparative Genomics Analysis of Streptomyces Species Reveals Their Adaptation to the Marine Environment and Their Diversity at the Genomic Level.</title>
        <authorList>
            <person name="Tian X."/>
            <person name="Zhang Z."/>
            <person name="Yang T."/>
            <person name="Chen M."/>
            <person name="Li J."/>
            <person name="Chen F."/>
            <person name="Yang J."/>
            <person name="Li W."/>
            <person name="Zhang B."/>
            <person name="Zhang Z."/>
            <person name="Wu J."/>
            <person name="Zhang C."/>
            <person name="Long L."/>
            <person name="Xiao J."/>
        </authorList>
    </citation>
    <scope>NUCLEOTIDE SEQUENCE [LARGE SCALE GENOMIC DNA]</scope>
    <source>
        <strain evidence="2 3">SCSIO 10429</strain>
    </source>
</reference>
<evidence type="ECO:0000313" key="3">
    <source>
        <dbReference type="Proteomes" id="UP000176005"/>
    </source>
</evidence>
<dbReference type="Pfam" id="PF19561">
    <property type="entry name" value="DUF6083"/>
    <property type="match status" value="1"/>
</dbReference>
<evidence type="ECO:0000256" key="1">
    <source>
        <dbReference type="SAM" id="MobiDB-lite"/>
    </source>
</evidence>
<comment type="caution">
    <text evidence="2">The sequence shown here is derived from an EMBL/GenBank/DDBJ whole genome shotgun (WGS) entry which is preliminary data.</text>
</comment>